<reference evidence="2" key="1">
    <citation type="submission" date="2023-03" db="EMBL/GenBank/DDBJ databases">
        <title>Massive genome expansion in bonnet fungi (Mycena s.s.) driven by repeated elements and novel gene families across ecological guilds.</title>
        <authorList>
            <consortium name="Lawrence Berkeley National Laboratory"/>
            <person name="Harder C.B."/>
            <person name="Miyauchi S."/>
            <person name="Viragh M."/>
            <person name="Kuo A."/>
            <person name="Thoen E."/>
            <person name="Andreopoulos B."/>
            <person name="Lu D."/>
            <person name="Skrede I."/>
            <person name="Drula E."/>
            <person name="Henrissat B."/>
            <person name="Morin E."/>
            <person name="Kohler A."/>
            <person name="Barry K."/>
            <person name="LaButti K."/>
            <person name="Morin E."/>
            <person name="Salamov A."/>
            <person name="Lipzen A."/>
            <person name="Mereny Z."/>
            <person name="Hegedus B."/>
            <person name="Baldrian P."/>
            <person name="Stursova M."/>
            <person name="Weitz H."/>
            <person name="Taylor A."/>
            <person name="Grigoriev I.V."/>
            <person name="Nagy L.G."/>
            <person name="Martin F."/>
            <person name="Kauserud H."/>
        </authorList>
    </citation>
    <scope>NUCLEOTIDE SEQUENCE</scope>
    <source>
        <strain evidence="2">CBHHK200</strain>
    </source>
</reference>
<protein>
    <submittedName>
        <fullName evidence="2">Uncharacterized protein</fullName>
    </submittedName>
</protein>
<dbReference type="Proteomes" id="UP001218188">
    <property type="component" value="Unassembled WGS sequence"/>
</dbReference>
<evidence type="ECO:0000313" key="3">
    <source>
        <dbReference type="Proteomes" id="UP001218188"/>
    </source>
</evidence>
<evidence type="ECO:0000313" key="2">
    <source>
        <dbReference type="EMBL" id="KAJ7025763.1"/>
    </source>
</evidence>
<dbReference type="EMBL" id="JARJCM010000149">
    <property type="protein sequence ID" value="KAJ7025763.1"/>
    <property type="molecule type" value="Genomic_DNA"/>
</dbReference>
<gene>
    <name evidence="2" type="ORF">C8F04DRAFT_1127499</name>
</gene>
<feature type="signal peptide" evidence="1">
    <location>
        <begin position="1"/>
        <end position="17"/>
    </location>
</feature>
<evidence type="ECO:0000256" key="1">
    <source>
        <dbReference type="SAM" id="SignalP"/>
    </source>
</evidence>
<dbReference type="AlphaFoldDB" id="A0AAD6WSR9"/>
<keyword evidence="1" id="KW-0732">Signal</keyword>
<feature type="chain" id="PRO_5042219198" evidence="1">
    <location>
        <begin position="18"/>
        <end position="233"/>
    </location>
</feature>
<keyword evidence="3" id="KW-1185">Reference proteome</keyword>
<accession>A0AAD6WSR9</accession>
<name>A0AAD6WSR9_9AGAR</name>
<comment type="caution">
    <text evidence="2">The sequence shown here is derived from an EMBL/GenBank/DDBJ whole genome shotgun (WGS) entry which is preliminary data.</text>
</comment>
<sequence>MTPLLILCLSPPALIFANIVNSTCTSFRSGFSPGEALPPLCPDGTFCPDEGSGCRTLVPPGHPCELNRDEQCGPPSSWKDLASTQNFNGSICLRMPNVTLGDWCQITNTVTRDNCQSQLYCNPTELLCEHTLPLDSPCQVDPECTSFNCAAGRCANPPETSTSYPAVAMCFDCHLCRLMVAICGFLTLTHKQHRLDRSRELRDYYYQQIGLRRSLIALHVAAADRCMGEKVVG</sequence>
<proteinExistence type="predicted"/>
<organism evidence="2 3">
    <name type="scientific">Mycena alexandri</name>
    <dbReference type="NCBI Taxonomy" id="1745969"/>
    <lineage>
        <taxon>Eukaryota</taxon>
        <taxon>Fungi</taxon>
        <taxon>Dikarya</taxon>
        <taxon>Basidiomycota</taxon>
        <taxon>Agaricomycotina</taxon>
        <taxon>Agaricomycetes</taxon>
        <taxon>Agaricomycetidae</taxon>
        <taxon>Agaricales</taxon>
        <taxon>Marasmiineae</taxon>
        <taxon>Mycenaceae</taxon>
        <taxon>Mycena</taxon>
    </lineage>
</organism>